<dbReference type="AlphaFoldDB" id="A0A3P3YI56"/>
<dbReference type="InterPro" id="IPR023346">
    <property type="entry name" value="Lysozyme-like_dom_sf"/>
</dbReference>
<evidence type="ECO:0000313" key="3">
    <source>
        <dbReference type="Proteomes" id="UP000290189"/>
    </source>
</evidence>
<geneLocation type="mitochondrion" evidence="2"/>
<dbReference type="EMBL" id="OVEO01000012">
    <property type="protein sequence ID" value="SPQ99866.1"/>
    <property type="molecule type" value="Genomic_DNA"/>
</dbReference>
<feature type="signal peptide" evidence="1">
    <location>
        <begin position="1"/>
        <end position="20"/>
    </location>
</feature>
<keyword evidence="2" id="KW-0496">Mitochondrion</keyword>
<dbReference type="Gene3D" id="1.10.530.10">
    <property type="match status" value="2"/>
</dbReference>
<gene>
    <name evidence="2" type="ORF">PLBR_LOCUS7081</name>
</gene>
<organism evidence="2 3">
    <name type="scientific">Plasmodiophora brassicae</name>
    <name type="common">Clubroot disease agent</name>
    <dbReference type="NCBI Taxonomy" id="37360"/>
    <lineage>
        <taxon>Eukaryota</taxon>
        <taxon>Sar</taxon>
        <taxon>Rhizaria</taxon>
        <taxon>Endomyxa</taxon>
        <taxon>Phytomyxea</taxon>
        <taxon>Plasmodiophorida</taxon>
        <taxon>Plasmodiophoridae</taxon>
        <taxon>Plasmodiophora</taxon>
    </lineage>
</organism>
<proteinExistence type="predicted"/>
<accession>A0A3P3YI56</accession>
<sequence>MASPSVRKALSVIVLATAAAACTQTEFDAVFASVDASVRLAHFQAFSDAMYTLNVTFETTYQLAAFLGAVNTNTHGLTIMEAVCAQSGTCDPIYNTRCNANATSALSYHPRSPMLVAYRCGYEEINAVIQRLSVVGGIVSIVDQPDLIASNLLYAYLAALAVWVDVNSQQESCMTMTANLTGLPQCILRTNPWECTADGQHDFVLHINNVRAAAAALGAPVSDSLLSIITNCDASSRVEATTPAPPAADDCVCDVNATTPDPTPATTVAAVTPAPTPATTVAAATPAPTPAATVAAATPMPTTQQCTNATEAPTTSPDCACNDCNADYPAARNRTGVLAAGIVSLSDFAAFFGNASATVNVSAHFNAFASAFEMANVTMNRNQASFFLGYVSTVTMNLSVLGNVSASSSSDYSARGVVGLSGAAMYDSFSKFAAAAGVPCSVIAQPTLVAENLLLSYLSGAFMMVQASWSGRSTMALADAGEFGGAVAAMNNNHCPMLQQQLAIMLEVHRASALFGTPIPCVTIENTVCNNAVVSGVSHIAPTAVIVTALAAIAALA</sequence>
<name>A0A3P3YI56_PLABS</name>
<evidence type="ECO:0000313" key="2">
    <source>
        <dbReference type="EMBL" id="SPQ99866.1"/>
    </source>
</evidence>
<reference evidence="2 3" key="1">
    <citation type="submission" date="2018-03" db="EMBL/GenBank/DDBJ databases">
        <authorList>
            <person name="Fogelqvist J."/>
        </authorList>
    </citation>
    <scope>NUCLEOTIDE SEQUENCE [LARGE SCALE GENOMIC DNA]</scope>
</reference>
<keyword evidence="1" id="KW-0732">Signal</keyword>
<protein>
    <submittedName>
        <fullName evidence="2">Uncharacterized protein</fullName>
    </submittedName>
</protein>
<dbReference type="PROSITE" id="PS51257">
    <property type="entry name" value="PROKAR_LIPOPROTEIN"/>
    <property type="match status" value="1"/>
</dbReference>
<evidence type="ECO:0000256" key="1">
    <source>
        <dbReference type="SAM" id="SignalP"/>
    </source>
</evidence>
<dbReference type="SUPFAM" id="SSF53955">
    <property type="entry name" value="Lysozyme-like"/>
    <property type="match status" value="1"/>
</dbReference>
<dbReference type="Proteomes" id="UP000290189">
    <property type="component" value="Unassembled WGS sequence"/>
</dbReference>
<feature type="chain" id="PRO_5018288598" evidence="1">
    <location>
        <begin position="21"/>
        <end position="557"/>
    </location>
</feature>